<protein>
    <submittedName>
        <fullName evidence="9">Rod shape-determining protein MreD</fullName>
    </submittedName>
</protein>
<keyword evidence="6 8" id="KW-1133">Transmembrane helix</keyword>
<evidence type="ECO:0000256" key="7">
    <source>
        <dbReference type="ARBA" id="ARBA00023136"/>
    </source>
</evidence>
<evidence type="ECO:0000313" key="10">
    <source>
        <dbReference type="Proteomes" id="UP000384372"/>
    </source>
</evidence>
<dbReference type="GO" id="GO:0005886">
    <property type="term" value="C:plasma membrane"/>
    <property type="evidence" value="ECO:0007669"/>
    <property type="project" value="UniProtKB-SubCell"/>
</dbReference>
<dbReference type="NCBIfam" id="TIGR03426">
    <property type="entry name" value="shape_MreD"/>
    <property type="match status" value="1"/>
</dbReference>
<keyword evidence="4 8" id="KW-0812">Transmembrane</keyword>
<evidence type="ECO:0000256" key="4">
    <source>
        <dbReference type="ARBA" id="ARBA00022692"/>
    </source>
</evidence>
<dbReference type="GO" id="GO:0008360">
    <property type="term" value="P:regulation of cell shape"/>
    <property type="evidence" value="ECO:0007669"/>
    <property type="project" value="UniProtKB-KW"/>
</dbReference>
<dbReference type="AlphaFoldDB" id="A0A6A7WAE1"/>
<evidence type="ECO:0000256" key="1">
    <source>
        <dbReference type="ARBA" id="ARBA00004651"/>
    </source>
</evidence>
<dbReference type="OrthoDB" id="1132160at2"/>
<evidence type="ECO:0000256" key="3">
    <source>
        <dbReference type="ARBA" id="ARBA00022475"/>
    </source>
</evidence>
<proteinExistence type="inferred from homology"/>
<evidence type="ECO:0000256" key="6">
    <source>
        <dbReference type="ARBA" id="ARBA00022989"/>
    </source>
</evidence>
<organism evidence="9 10">
    <name type="scientific">Segatella copri</name>
    <dbReference type="NCBI Taxonomy" id="165179"/>
    <lineage>
        <taxon>Bacteria</taxon>
        <taxon>Pseudomonadati</taxon>
        <taxon>Bacteroidota</taxon>
        <taxon>Bacteroidia</taxon>
        <taxon>Bacteroidales</taxon>
        <taxon>Prevotellaceae</taxon>
        <taxon>Segatella</taxon>
    </lineage>
</organism>
<feature type="transmembrane region" description="Helical" evidence="8">
    <location>
        <begin position="12"/>
        <end position="39"/>
    </location>
</feature>
<evidence type="ECO:0000256" key="8">
    <source>
        <dbReference type="SAM" id="Phobius"/>
    </source>
</evidence>
<evidence type="ECO:0000313" key="9">
    <source>
        <dbReference type="EMBL" id="MQP11392.1"/>
    </source>
</evidence>
<dbReference type="EMBL" id="VZAD01000042">
    <property type="protein sequence ID" value="MQP11392.1"/>
    <property type="molecule type" value="Genomic_DNA"/>
</dbReference>
<comment type="similarity">
    <text evidence="2">Belongs to the MreD family.</text>
</comment>
<keyword evidence="5" id="KW-0133">Cell shape</keyword>
<accession>A0A6A7WAE1</accession>
<sequence length="164" mass="18858">MSIDIVKRWGVFFVLLLVQGLVCNHIHLFHCATPLLYIMFVLHFRRNTPRWQMLLWSFALGLGVDIFANTPGVAAGSMTAIALLQPYLLELFLPRDSSDDLLPGVRTLGSSYFWYSLIIVVIYCLLFFTLETFNFFNWLQWIECIVGSAALTYVLLMAIENVRK</sequence>
<dbReference type="Proteomes" id="UP000384372">
    <property type="component" value="Unassembled WGS sequence"/>
</dbReference>
<dbReference type="RefSeq" id="WP_022251803.1">
    <property type="nucleotide sequence ID" value="NZ_VZAD01000042.1"/>
</dbReference>
<feature type="transmembrane region" description="Helical" evidence="8">
    <location>
        <begin position="113"/>
        <end position="133"/>
    </location>
</feature>
<reference evidence="9 10" key="1">
    <citation type="submission" date="2019-09" db="EMBL/GenBank/DDBJ databases">
        <title>Distinct polysaccharide growth profiles of human intestinal Prevotella copri isolates.</title>
        <authorList>
            <person name="Fehlner-Peach H."/>
            <person name="Magnabosco C."/>
            <person name="Raghavan V."/>
            <person name="Scher J.U."/>
            <person name="Tett A."/>
            <person name="Cox L.M."/>
            <person name="Gottsegen C."/>
            <person name="Watters A."/>
            <person name="Wiltshire- Gordon J.D."/>
            <person name="Segata N."/>
            <person name="Bonneau R."/>
            <person name="Littman D.R."/>
        </authorList>
    </citation>
    <scope>NUCLEOTIDE SEQUENCE [LARGE SCALE GENOMIC DNA]</scope>
    <source>
        <strain evidence="10">iAQ1173</strain>
    </source>
</reference>
<evidence type="ECO:0000256" key="2">
    <source>
        <dbReference type="ARBA" id="ARBA00007776"/>
    </source>
</evidence>
<comment type="caution">
    <text evidence="9">The sequence shown here is derived from an EMBL/GenBank/DDBJ whole genome shotgun (WGS) entry which is preliminary data.</text>
</comment>
<evidence type="ECO:0000256" key="5">
    <source>
        <dbReference type="ARBA" id="ARBA00022960"/>
    </source>
</evidence>
<comment type="subcellular location">
    <subcellularLocation>
        <location evidence="1">Cell membrane</location>
        <topology evidence="1">Multi-pass membrane protein</topology>
    </subcellularLocation>
</comment>
<keyword evidence="10" id="KW-1185">Reference proteome</keyword>
<keyword evidence="3" id="KW-1003">Cell membrane</keyword>
<dbReference type="InterPro" id="IPR007227">
    <property type="entry name" value="Cell_shape_determining_MreD"/>
</dbReference>
<gene>
    <name evidence="9" type="primary">mreD</name>
    <name evidence="9" type="ORF">F7D20_05300</name>
</gene>
<feature type="transmembrane region" description="Helical" evidence="8">
    <location>
        <begin position="51"/>
        <end position="68"/>
    </location>
</feature>
<keyword evidence="7 8" id="KW-0472">Membrane</keyword>
<feature type="transmembrane region" description="Helical" evidence="8">
    <location>
        <begin position="139"/>
        <end position="159"/>
    </location>
</feature>
<name>A0A6A7WAE1_9BACT</name>